<dbReference type="RefSeq" id="WP_100424376.1">
    <property type="nucleotide sequence ID" value="NZ_PGEX01000001.1"/>
</dbReference>
<sequence>MSNIIDAIINLVNYKNNSLLENTAGNNRANNSGDGLEEYVKDLFAGTFDIEGAQRLEKIGETFSYLGNNSNPPDAMLREGDAIEVKKIETPNSALALNSSYPKNKLFASSSMISQACKNAEAWKSKDIMYIVGFVQSNRLKQLSIVYGMDYCADESCYLRIKNTIKESVESIPSIEFAESRELGHINKVDPLGITYMRVRGMWGIENPWKVFSYVYNRTFNSNFSFVCIINDEKWATFANTSSLLNLATTERSLNISNIRIKDPNNPANLQDAKLISFSF</sequence>
<keyword evidence="1" id="KW-0540">Nuclease</keyword>
<dbReference type="Pfam" id="PF09521">
    <property type="entry name" value="RE_NgoPII"/>
    <property type="match status" value="1"/>
</dbReference>
<dbReference type="Proteomes" id="UP000231134">
    <property type="component" value="Unassembled WGS sequence"/>
</dbReference>
<dbReference type="GO" id="GO:0009307">
    <property type="term" value="P:DNA restriction-modification system"/>
    <property type="evidence" value="ECO:0007669"/>
    <property type="project" value="InterPro"/>
</dbReference>
<gene>
    <name evidence="1" type="ORF">BGX16_0185</name>
</gene>
<protein>
    <submittedName>
        <fullName evidence="1">NgoPII restriction endonuclease</fullName>
    </submittedName>
</protein>
<keyword evidence="1" id="KW-0378">Hydrolase</keyword>
<dbReference type="InterPro" id="IPR019046">
    <property type="entry name" value="Restrct_endonuc_II_NgoPII"/>
</dbReference>
<proteinExistence type="predicted"/>
<dbReference type="EMBL" id="PGEX01000001">
    <property type="protein sequence ID" value="PJJ40268.1"/>
    <property type="molecule type" value="Genomic_DNA"/>
</dbReference>
<evidence type="ECO:0000313" key="1">
    <source>
        <dbReference type="EMBL" id="PJJ40268.1"/>
    </source>
</evidence>
<evidence type="ECO:0000313" key="2">
    <source>
        <dbReference type="Proteomes" id="UP000231134"/>
    </source>
</evidence>
<dbReference type="OrthoDB" id="8610000at2"/>
<dbReference type="GO" id="GO:0003677">
    <property type="term" value="F:DNA binding"/>
    <property type="evidence" value="ECO:0007669"/>
    <property type="project" value="InterPro"/>
</dbReference>
<organism evidence="1 2">
    <name type="scientific">Hallerella succinigenes</name>
    <dbReference type="NCBI Taxonomy" id="1896222"/>
    <lineage>
        <taxon>Bacteria</taxon>
        <taxon>Pseudomonadati</taxon>
        <taxon>Fibrobacterota</taxon>
        <taxon>Fibrobacteria</taxon>
        <taxon>Fibrobacterales</taxon>
        <taxon>Fibrobacteraceae</taxon>
        <taxon>Hallerella</taxon>
    </lineage>
</organism>
<name>A0A2M9A3N0_9BACT</name>
<keyword evidence="1" id="KW-0255">Endonuclease</keyword>
<comment type="caution">
    <text evidence="1">The sequence shown here is derived from an EMBL/GenBank/DDBJ whole genome shotgun (WGS) entry which is preliminary data.</text>
</comment>
<dbReference type="GO" id="GO:0009036">
    <property type="term" value="F:type II site-specific deoxyribonuclease activity"/>
    <property type="evidence" value="ECO:0007669"/>
    <property type="project" value="InterPro"/>
</dbReference>
<keyword evidence="2" id="KW-1185">Reference proteome</keyword>
<accession>A0A2M9A3N0</accession>
<reference evidence="1 2" key="1">
    <citation type="submission" date="2017-11" db="EMBL/GenBank/DDBJ databases">
        <title>Animal gut microbial communities from fecal samples from Wisconsin, USA.</title>
        <authorList>
            <person name="Neumann A."/>
        </authorList>
    </citation>
    <scope>NUCLEOTIDE SEQUENCE [LARGE SCALE GENOMIC DNA]</scope>
    <source>
        <strain evidence="1 2">UWS3</strain>
    </source>
</reference>
<dbReference type="AlphaFoldDB" id="A0A2M9A3N0"/>